<dbReference type="Gene3D" id="2.30.30.60">
    <property type="match status" value="1"/>
</dbReference>
<dbReference type="HOGENOM" id="CLU_668180_0_0_1"/>
<feature type="domain" description="Mechanosensitive ion channel MscS" evidence="6">
    <location>
        <begin position="335"/>
        <end position="403"/>
    </location>
</feature>
<dbReference type="Pfam" id="PF00924">
    <property type="entry name" value="MS_channel_2nd"/>
    <property type="match status" value="1"/>
</dbReference>
<keyword evidence="2" id="KW-0812">Transmembrane</keyword>
<dbReference type="GO" id="GO:0016020">
    <property type="term" value="C:membrane"/>
    <property type="evidence" value="ECO:0007669"/>
    <property type="project" value="UniProtKB-SubCell"/>
</dbReference>
<dbReference type="PaxDb" id="35128-Thaps10404"/>
<feature type="signal peptide" evidence="5">
    <location>
        <begin position="1"/>
        <end position="20"/>
    </location>
</feature>
<proteinExistence type="predicted"/>
<comment type="subcellular location">
    <subcellularLocation>
        <location evidence="1">Membrane</location>
    </subcellularLocation>
</comment>
<dbReference type="GeneID" id="7449997"/>
<dbReference type="InParanoid" id="B8LCJ6"/>
<gene>
    <name evidence="7" type="ORF">THAPSDRAFT_10404</name>
</gene>
<dbReference type="Gene3D" id="1.10.287.1260">
    <property type="match status" value="1"/>
</dbReference>
<dbReference type="AlphaFoldDB" id="B8LCJ6"/>
<dbReference type="RefSeq" id="XP_002296709.1">
    <property type="nucleotide sequence ID" value="XM_002296673.1"/>
</dbReference>
<dbReference type="EMBL" id="DS999417">
    <property type="protein sequence ID" value="EED86910.1"/>
    <property type="molecule type" value="Genomic_DNA"/>
</dbReference>
<accession>B8LCJ6</accession>
<keyword evidence="8" id="KW-1185">Reference proteome</keyword>
<dbReference type="PANTHER" id="PTHR30566">
    <property type="entry name" value="YNAI-RELATED MECHANOSENSITIVE ION CHANNEL"/>
    <property type="match status" value="1"/>
</dbReference>
<reference evidence="7 8" key="2">
    <citation type="journal article" date="2008" name="Nature">
        <title>The Phaeodactylum genome reveals the evolutionary history of diatom genomes.</title>
        <authorList>
            <person name="Bowler C."/>
            <person name="Allen A.E."/>
            <person name="Badger J.H."/>
            <person name="Grimwood J."/>
            <person name="Jabbari K."/>
            <person name="Kuo A."/>
            <person name="Maheswari U."/>
            <person name="Martens C."/>
            <person name="Maumus F."/>
            <person name="Otillar R.P."/>
            <person name="Rayko E."/>
            <person name="Salamov A."/>
            <person name="Vandepoele K."/>
            <person name="Beszteri B."/>
            <person name="Gruber A."/>
            <person name="Heijde M."/>
            <person name="Katinka M."/>
            <person name="Mock T."/>
            <person name="Valentin K."/>
            <person name="Verret F."/>
            <person name="Berges J.A."/>
            <person name="Brownlee C."/>
            <person name="Cadoret J.P."/>
            <person name="Chiovitti A."/>
            <person name="Choi C.J."/>
            <person name="Coesel S."/>
            <person name="De Martino A."/>
            <person name="Detter J.C."/>
            <person name="Durkin C."/>
            <person name="Falciatore A."/>
            <person name="Fournet J."/>
            <person name="Haruta M."/>
            <person name="Huysman M.J."/>
            <person name="Jenkins B.D."/>
            <person name="Jiroutova K."/>
            <person name="Jorgensen R.E."/>
            <person name="Joubert Y."/>
            <person name="Kaplan A."/>
            <person name="Kroger N."/>
            <person name="Kroth P.G."/>
            <person name="La Roche J."/>
            <person name="Lindquist E."/>
            <person name="Lommer M."/>
            <person name="Martin-Jezequel V."/>
            <person name="Lopez P.J."/>
            <person name="Lucas S."/>
            <person name="Mangogna M."/>
            <person name="McGinnis K."/>
            <person name="Medlin L.K."/>
            <person name="Montsant A."/>
            <person name="Oudot-Le Secq M.P."/>
            <person name="Napoli C."/>
            <person name="Obornik M."/>
            <person name="Parker M.S."/>
            <person name="Petit J.L."/>
            <person name="Porcel B.M."/>
            <person name="Poulsen N."/>
            <person name="Robison M."/>
            <person name="Rychlewski L."/>
            <person name="Rynearson T.A."/>
            <person name="Schmutz J."/>
            <person name="Shapiro H."/>
            <person name="Siaut M."/>
            <person name="Stanley M."/>
            <person name="Sussman M.R."/>
            <person name="Taylor A.R."/>
            <person name="Vardi A."/>
            <person name="von Dassow P."/>
            <person name="Vyverman W."/>
            <person name="Willis A."/>
            <person name="Wyrwicz L.S."/>
            <person name="Rokhsar D.S."/>
            <person name="Weissenbach J."/>
            <person name="Armbrust E.V."/>
            <person name="Green B.R."/>
            <person name="Van de Peer Y."/>
            <person name="Grigoriev I.V."/>
        </authorList>
    </citation>
    <scope>NUCLEOTIDE SEQUENCE [LARGE SCALE GENOMIC DNA]</scope>
    <source>
        <strain evidence="7 8">CCMP1335</strain>
    </source>
</reference>
<sequence>MKSILPFLLLLISSSQHVNAINIIGGGNNDNVDKEAEVVVVKAKTELKKSALMGKLFPMFSNLFVRREGSPSFKQVFNALADLVDEREFALFAMIGWGLVPVTKSVYDVYANVTGRGLEGEDDEEDVDEGKPLKARIREAYEVLTPWDDEKLAASLGREVVGKEELGKKKAQSDSTGEGGVKRKKLTQFRDTLVFQVVDHISQASKISLAVVVVDCLALIGKMMGYNYGGLMGNAPRIFSKVVITGWIASRLSVFKRYFLKRALPDADGNAFDFASEVEDMGKLNVVDNLLNGVLYTLWLLHLLDFLEVETGFAVKSLFSLGATGTLVFGLASKDLASQLISGLTLHLSEKMYEGDDVRFSDGTTGKITQMGWMETAIRNSDELTVRIPNTELAGQRVYNLSRTPRSQVTQTLRISYDDAAKIPQLLTAIKEEIKTSCPKLITDGSRSFRANWRNYEDDHLQVVVDCHFTIKPTGDEYWDNRQSMLEAIYRAVKKTGVHFEKAVRV</sequence>
<reference evidence="7 8" key="1">
    <citation type="journal article" date="2004" name="Science">
        <title>The genome of the diatom Thalassiosira pseudonana: ecology, evolution, and metabolism.</title>
        <authorList>
            <person name="Armbrust E.V."/>
            <person name="Berges J.A."/>
            <person name="Bowler C."/>
            <person name="Green B.R."/>
            <person name="Martinez D."/>
            <person name="Putnam N.H."/>
            <person name="Zhou S."/>
            <person name="Allen A.E."/>
            <person name="Apt K.E."/>
            <person name="Bechner M."/>
            <person name="Brzezinski M.A."/>
            <person name="Chaal B.K."/>
            <person name="Chiovitti A."/>
            <person name="Davis A.K."/>
            <person name="Demarest M.S."/>
            <person name="Detter J.C."/>
            <person name="Glavina T."/>
            <person name="Goodstein D."/>
            <person name="Hadi M.Z."/>
            <person name="Hellsten U."/>
            <person name="Hildebrand M."/>
            <person name="Jenkins B.D."/>
            <person name="Jurka J."/>
            <person name="Kapitonov V.V."/>
            <person name="Kroger N."/>
            <person name="Lau W.W."/>
            <person name="Lane T.W."/>
            <person name="Larimer F.W."/>
            <person name="Lippmeier J.C."/>
            <person name="Lucas S."/>
            <person name="Medina M."/>
            <person name="Montsant A."/>
            <person name="Obornik M."/>
            <person name="Parker M.S."/>
            <person name="Palenik B."/>
            <person name="Pazour G.J."/>
            <person name="Richardson P.M."/>
            <person name="Rynearson T.A."/>
            <person name="Saito M.A."/>
            <person name="Schwartz D.C."/>
            <person name="Thamatrakoln K."/>
            <person name="Valentin K."/>
            <person name="Vardi A."/>
            <person name="Wilkerson F.P."/>
            <person name="Rokhsar D.S."/>
        </authorList>
    </citation>
    <scope>NUCLEOTIDE SEQUENCE [LARGE SCALE GENOMIC DNA]</scope>
    <source>
        <strain evidence="7 8">CCMP1335</strain>
    </source>
</reference>
<protein>
    <recommendedName>
        <fullName evidence="6">Mechanosensitive ion channel MscS domain-containing protein</fullName>
    </recommendedName>
</protein>
<dbReference type="InterPro" id="IPR010920">
    <property type="entry name" value="LSM_dom_sf"/>
</dbReference>
<dbReference type="STRING" id="35128.B8LCJ6"/>
<dbReference type="OMA" id="IANCCIV"/>
<dbReference type="Proteomes" id="UP000001449">
    <property type="component" value="Chromosome 16"/>
</dbReference>
<dbReference type="PANTHER" id="PTHR30566:SF5">
    <property type="entry name" value="MECHANOSENSITIVE ION CHANNEL PROTEIN 1, MITOCHONDRIAL-RELATED"/>
    <property type="match status" value="1"/>
</dbReference>
<keyword evidence="4" id="KW-0472">Membrane</keyword>
<evidence type="ECO:0000256" key="1">
    <source>
        <dbReference type="ARBA" id="ARBA00004370"/>
    </source>
</evidence>
<dbReference type="InterPro" id="IPR006685">
    <property type="entry name" value="MscS_channel_2nd"/>
</dbReference>
<evidence type="ECO:0000313" key="8">
    <source>
        <dbReference type="Proteomes" id="UP000001449"/>
    </source>
</evidence>
<dbReference type="eggNOG" id="ENOG502S0B8">
    <property type="taxonomic scope" value="Eukaryota"/>
</dbReference>
<evidence type="ECO:0000259" key="6">
    <source>
        <dbReference type="Pfam" id="PF00924"/>
    </source>
</evidence>
<keyword evidence="3" id="KW-1133">Transmembrane helix</keyword>
<dbReference type="KEGG" id="tps:THAPSDRAFT_10404"/>
<feature type="chain" id="PRO_5002873984" description="Mechanosensitive ion channel MscS domain-containing protein" evidence="5">
    <location>
        <begin position="21"/>
        <end position="506"/>
    </location>
</feature>
<evidence type="ECO:0000256" key="4">
    <source>
        <dbReference type="ARBA" id="ARBA00023136"/>
    </source>
</evidence>
<dbReference type="SUPFAM" id="SSF50182">
    <property type="entry name" value="Sm-like ribonucleoproteins"/>
    <property type="match status" value="1"/>
</dbReference>
<dbReference type="GO" id="GO:0055085">
    <property type="term" value="P:transmembrane transport"/>
    <property type="evidence" value="ECO:0007669"/>
    <property type="project" value="InterPro"/>
</dbReference>
<evidence type="ECO:0000313" key="7">
    <source>
        <dbReference type="EMBL" id="EED86910.1"/>
    </source>
</evidence>
<dbReference type="InterPro" id="IPR023408">
    <property type="entry name" value="MscS_beta-dom_sf"/>
</dbReference>
<keyword evidence="5" id="KW-0732">Signal</keyword>
<evidence type="ECO:0000256" key="2">
    <source>
        <dbReference type="ARBA" id="ARBA00022692"/>
    </source>
</evidence>
<evidence type="ECO:0000256" key="5">
    <source>
        <dbReference type="SAM" id="SignalP"/>
    </source>
</evidence>
<name>B8LCJ6_THAPS</name>
<evidence type="ECO:0000256" key="3">
    <source>
        <dbReference type="ARBA" id="ARBA00022989"/>
    </source>
</evidence>
<organism evidence="7 8">
    <name type="scientific">Thalassiosira pseudonana</name>
    <name type="common">Marine diatom</name>
    <name type="synonym">Cyclotella nana</name>
    <dbReference type="NCBI Taxonomy" id="35128"/>
    <lineage>
        <taxon>Eukaryota</taxon>
        <taxon>Sar</taxon>
        <taxon>Stramenopiles</taxon>
        <taxon>Ochrophyta</taxon>
        <taxon>Bacillariophyta</taxon>
        <taxon>Coscinodiscophyceae</taxon>
        <taxon>Thalassiosirophycidae</taxon>
        <taxon>Thalassiosirales</taxon>
        <taxon>Thalassiosiraceae</taxon>
        <taxon>Thalassiosira</taxon>
    </lineage>
</organism>